<evidence type="ECO:0000313" key="2">
    <source>
        <dbReference type="Proteomes" id="UP000504604"/>
    </source>
</evidence>
<gene>
    <name evidence="3" type="primary">LOC105172273</name>
</gene>
<dbReference type="PANTHER" id="PTHR31642:SF316">
    <property type="entry name" value="PROTEIN ECERIFERUM 26-LIKE"/>
    <property type="match status" value="1"/>
</dbReference>
<dbReference type="GeneID" id="105172273"/>
<comment type="similarity">
    <text evidence="1">Belongs to the plant acyltransferase family.</text>
</comment>
<dbReference type="AlphaFoldDB" id="A0A6I9U532"/>
<dbReference type="InterPro" id="IPR050317">
    <property type="entry name" value="Plant_Fungal_Acyltransferase"/>
</dbReference>
<organism evidence="2 3">
    <name type="scientific">Sesamum indicum</name>
    <name type="common">Oriental sesame</name>
    <name type="synonym">Sesamum orientale</name>
    <dbReference type="NCBI Taxonomy" id="4182"/>
    <lineage>
        <taxon>Eukaryota</taxon>
        <taxon>Viridiplantae</taxon>
        <taxon>Streptophyta</taxon>
        <taxon>Embryophyta</taxon>
        <taxon>Tracheophyta</taxon>
        <taxon>Spermatophyta</taxon>
        <taxon>Magnoliopsida</taxon>
        <taxon>eudicotyledons</taxon>
        <taxon>Gunneridae</taxon>
        <taxon>Pentapetalae</taxon>
        <taxon>asterids</taxon>
        <taxon>lamiids</taxon>
        <taxon>Lamiales</taxon>
        <taxon>Pedaliaceae</taxon>
        <taxon>Sesamum</taxon>
    </lineage>
</organism>
<protein>
    <submittedName>
        <fullName evidence="3">Protein ECERIFERUM 2-like</fullName>
    </submittedName>
</protein>
<name>A0A6I9U532_SESIN</name>
<dbReference type="PANTHER" id="PTHR31642">
    <property type="entry name" value="TRICHOTHECENE 3-O-ACETYLTRANSFERASE"/>
    <property type="match status" value="1"/>
</dbReference>
<dbReference type="InParanoid" id="A0A6I9U532"/>
<dbReference type="InterPro" id="IPR023213">
    <property type="entry name" value="CAT-like_dom_sf"/>
</dbReference>
<proteinExistence type="inferred from homology"/>
<dbReference type="Gene3D" id="3.30.559.10">
    <property type="entry name" value="Chloramphenicol acetyltransferase-like domain"/>
    <property type="match status" value="2"/>
</dbReference>
<keyword evidence="2" id="KW-1185">Reference proteome</keyword>
<dbReference type="GO" id="GO:0016747">
    <property type="term" value="F:acyltransferase activity, transferring groups other than amino-acyl groups"/>
    <property type="evidence" value="ECO:0007669"/>
    <property type="project" value="TreeGrafter"/>
</dbReference>
<dbReference type="RefSeq" id="XP_011091952.1">
    <property type="nucleotide sequence ID" value="XM_011093650.2"/>
</dbReference>
<dbReference type="Proteomes" id="UP000504604">
    <property type="component" value="Linkage group LG10"/>
</dbReference>
<dbReference type="KEGG" id="sind:105172273"/>
<dbReference type="SUPFAM" id="SSF52777">
    <property type="entry name" value="CoA-dependent acyltransferases"/>
    <property type="match status" value="1"/>
</dbReference>
<evidence type="ECO:0000256" key="1">
    <source>
        <dbReference type="ARBA" id="ARBA00009861"/>
    </source>
</evidence>
<accession>A0A6I9U532</accession>
<dbReference type="Pfam" id="PF02458">
    <property type="entry name" value="Transferase"/>
    <property type="match status" value="1"/>
</dbReference>
<dbReference type="OrthoDB" id="671439at2759"/>
<sequence length="458" mass="50493">MSVTVSAKMEGGKVSRVKVHSLLSVVSGSPVAPGKVHILSPLDRAMGHHTIHIVFYYESNPFKDGPFPLDIDNLRVSLSKLLDEYPIVTGRLTRGAEGGWQVRCNDAGVRILQATVNTSMDEWLRSADASEERDLTLWEDMPQDPSYWSPFRIQINNFECGALAIGLSCTHMHADMTSATMLIKSWTEVHSGQPLTHSPIFNLPPPPSSHGNFVPSFTALHSPITPANMGTVTMKFSGSVIENCLLQVQSQCPDATPFDVLVAIFWSRIARWQEPSFNNHKCSLSICVDSRSAGHPEVPFGYFGNALHFSVLYVDADKLLSCGLGQVSQYVHSHVAKARADEFWSVMRWLDEHSNEGEGPFTIYGPRLTCINMEHMAVAENGTALMYAASFKKGERPIHVSYHVGKVEGQGLIMVMPSAEGGLARTVTVMLPEEEITNICKDQTILDLEPKMIVSGKR</sequence>
<reference evidence="3" key="1">
    <citation type="submission" date="2025-08" db="UniProtKB">
        <authorList>
            <consortium name="RefSeq"/>
        </authorList>
    </citation>
    <scope>IDENTIFICATION</scope>
</reference>
<evidence type="ECO:0000313" key="3">
    <source>
        <dbReference type="RefSeq" id="XP_011091952.1"/>
    </source>
</evidence>